<dbReference type="Gene3D" id="3.30.2310.40">
    <property type="match status" value="1"/>
</dbReference>
<reference evidence="1 2" key="1">
    <citation type="submission" date="2018-06" db="EMBL/GenBank/DDBJ databases">
        <authorList>
            <consortium name="Pathogen Informatics"/>
            <person name="Doyle S."/>
        </authorList>
    </citation>
    <scope>NUCLEOTIDE SEQUENCE [LARGE SCALE GENOMIC DNA]</scope>
    <source>
        <strain evidence="1 2">NCTC12224</strain>
    </source>
</reference>
<proteinExistence type="predicted"/>
<dbReference type="EMBL" id="UHFN01000002">
    <property type="protein sequence ID" value="SUN58029.1"/>
    <property type="molecule type" value="Genomic_DNA"/>
</dbReference>
<accession>A0A380JZR3</accession>
<keyword evidence="2" id="KW-1185">Reference proteome</keyword>
<evidence type="ECO:0000313" key="2">
    <source>
        <dbReference type="Proteomes" id="UP000254924"/>
    </source>
</evidence>
<name>A0A380JZR3_9STRE</name>
<dbReference type="AlphaFoldDB" id="A0A380JZR3"/>
<dbReference type="Proteomes" id="UP000254924">
    <property type="component" value="Unassembled WGS sequence"/>
</dbReference>
<evidence type="ECO:0008006" key="3">
    <source>
        <dbReference type="Google" id="ProtNLM"/>
    </source>
</evidence>
<organism evidence="1 2">
    <name type="scientific">Streptococcus hyointestinalis</name>
    <dbReference type="NCBI Taxonomy" id="1337"/>
    <lineage>
        <taxon>Bacteria</taxon>
        <taxon>Bacillati</taxon>
        <taxon>Bacillota</taxon>
        <taxon>Bacilli</taxon>
        <taxon>Lactobacillales</taxon>
        <taxon>Streptococcaceae</taxon>
        <taxon>Streptococcus</taxon>
    </lineage>
</organism>
<sequence length="99" mass="11955">MEKYEVRELLRKLKRLVKLDRYTLVYRMGRKIPVSKSMLKSLVAKLTISEFKKRELDRDGSGDFVYVFIIKNEAENFYIKFKFINENEVELVKFISFHP</sequence>
<gene>
    <name evidence="1" type="ORF">NCTC12224_00074</name>
</gene>
<evidence type="ECO:0000313" key="1">
    <source>
        <dbReference type="EMBL" id="SUN58029.1"/>
    </source>
</evidence>
<dbReference type="OrthoDB" id="2325009at2"/>
<protein>
    <recommendedName>
        <fullName evidence="3">Phage protein</fullName>
    </recommendedName>
</protein>
<dbReference type="InterPro" id="IPR038493">
    <property type="entry name" value="MqsR_sf"/>
</dbReference>